<dbReference type="Proteomes" id="UP000663613">
    <property type="component" value="Plasmid pVKMB-370_2"/>
</dbReference>
<organism evidence="2 3">
    <name type="scientific">Bacillus cereus</name>
    <dbReference type="NCBI Taxonomy" id="1396"/>
    <lineage>
        <taxon>Bacteria</taxon>
        <taxon>Bacillati</taxon>
        <taxon>Bacillota</taxon>
        <taxon>Bacilli</taxon>
        <taxon>Bacillales</taxon>
        <taxon>Bacillaceae</taxon>
        <taxon>Bacillus</taxon>
        <taxon>Bacillus cereus group</taxon>
    </lineage>
</organism>
<keyword evidence="1" id="KW-1133">Transmembrane helix</keyword>
<dbReference type="AlphaFoldDB" id="A0ABD7DPX8"/>
<evidence type="ECO:0000256" key="1">
    <source>
        <dbReference type="SAM" id="Phobius"/>
    </source>
</evidence>
<gene>
    <name evidence="2" type="ORF">JTF64_29410</name>
</gene>
<keyword evidence="2" id="KW-0614">Plasmid</keyword>
<protein>
    <recommendedName>
        <fullName evidence="4">Lipoprotein</fullName>
    </recommendedName>
</protein>
<dbReference type="PROSITE" id="PS51257">
    <property type="entry name" value="PROKAR_LIPOPROTEIN"/>
    <property type="match status" value="1"/>
</dbReference>
<reference evidence="2 3" key="1">
    <citation type="submission" date="2021-02" db="EMBL/GenBank/DDBJ databases">
        <title>Bacillus cereus VKM B-370.</title>
        <authorList>
            <person name="Kazantseva O.A."/>
            <person name="Piligrimova E.G."/>
            <person name="Buzikov R.M."/>
            <person name="Shadrin A.M."/>
        </authorList>
    </citation>
    <scope>NUCLEOTIDE SEQUENCE [LARGE SCALE GENOMIC DNA]</scope>
    <source>
        <strain evidence="2 3">VKM B-370</strain>
        <plasmid evidence="2 3">pVKMB-370_2</plasmid>
    </source>
</reference>
<feature type="transmembrane region" description="Helical" evidence="1">
    <location>
        <begin position="33"/>
        <end position="54"/>
    </location>
</feature>
<evidence type="ECO:0000313" key="3">
    <source>
        <dbReference type="Proteomes" id="UP000663613"/>
    </source>
</evidence>
<geneLocation type="plasmid" evidence="2 3">
    <name>pVKMB-370_2</name>
</geneLocation>
<keyword evidence="1" id="KW-0812">Transmembrane</keyword>
<sequence length="62" mass="7039">MVKNLPLLTLMFITGCIISLITSKVEMIPALEWTLRGVGFIITIWSIIALLLHLRIYNSPKK</sequence>
<proteinExistence type="predicted"/>
<keyword evidence="1" id="KW-0472">Membrane</keyword>
<evidence type="ECO:0000313" key="2">
    <source>
        <dbReference type="EMBL" id="QRY18644.1"/>
    </source>
</evidence>
<dbReference type="EMBL" id="CP070341">
    <property type="protein sequence ID" value="QRY18644.1"/>
    <property type="molecule type" value="Genomic_DNA"/>
</dbReference>
<name>A0ABD7DPX8_BACCE</name>
<dbReference type="RefSeq" id="WP_088322212.1">
    <property type="nucleotide sequence ID" value="NZ_CP070341.1"/>
</dbReference>
<evidence type="ECO:0008006" key="4">
    <source>
        <dbReference type="Google" id="ProtNLM"/>
    </source>
</evidence>
<accession>A0ABD7DPX8</accession>